<dbReference type="Proteomes" id="UP000190888">
    <property type="component" value="Unassembled WGS sequence"/>
</dbReference>
<proteinExistence type="predicted"/>
<dbReference type="STRING" id="413434.SAMN04488132_110127"/>
<gene>
    <name evidence="1" type="ORF">SAMN04488132_110127</name>
</gene>
<dbReference type="EMBL" id="FUWH01000010">
    <property type="protein sequence ID" value="SKA10870.1"/>
    <property type="molecule type" value="Genomic_DNA"/>
</dbReference>
<evidence type="ECO:0000313" key="1">
    <source>
        <dbReference type="EMBL" id="SKA10870.1"/>
    </source>
</evidence>
<keyword evidence="2" id="KW-1185">Reference proteome</keyword>
<organism evidence="1 2">
    <name type="scientific">Sediminibacterium ginsengisoli</name>
    <dbReference type="NCBI Taxonomy" id="413434"/>
    <lineage>
        <taxon>Bacteria</taxon>
        <taxon>Pseudomonadati</taxon>
        <taxon>Bacteroidota</taxon>
        <taxon>Chitinophagia</taxon>
        <taxon>Chitinophagales</taxon>
        <taxon>Chitinophagaceae</taxon>
        <taxon>Sediminibacterium</taxon>
    </lineage>
</organism>
<name>A0A1T4R4A6_9BACT</name>
<dbReference type="OrthoDB" id="678434at2"/>
<dbReference type="RefSeq" id="WP_078832367.1">
    <property type="nucleotide sequence ID" value="NZ_FUWH01000010.1"/>
</dbReference>
<evidence type="ECO:0000313" key="2">
    <source>
        <dbReference type="Proteomes" id="UP000190888"/>
    </source>
</evidence>
<reference evidence="1 2" key="1">
    <citation type="submission" date="2017-02" db="EMBL/GenBank/DDBJ databases">
        <authorList>
            <person name="Peterson S.W."/>
        </authorList>
    </citation>
    <scope>NUCLEOTIDE SEQUENCE [LARGE SCALE GENOMIC DNA]</scope>
    <source>
        <strain evidence="1 2">DSM 22335</strain>
    </source>
</reference>
<accession>A0A1T4R4A6</accession>
<dbReference type="AlphaFoldDB" id="A0A1T4R4A6"/>
<sequence>MDRQVPNTLFPFPDIYIAQNKKNFGLIMSKEFVDCANAQLTPLFEKEVGFKVNKRVELCWVSPPYQEFFLRTNGLITELSSQIMVNTRNLPMIMAWKSKSGRMYLVSDTDIDCSDIEFWLEGIDPLEFNKLMFPMTSQPFKLKDLTYELIVERINLDCTIRLRVKEGVDMAKLFKEIDGFIGGYNERSEKNNRIDGVVHNWKYSQAEDEITYVIDLGSARAAFLKKLLTYFSKLGQFLKITVE</sequence>
<protein>
    <submittedName>
        <fullName evidence="1">Uncharacterized protein</fullName>
    </submittedName>
</protein>